<keyword evidence="1" id="KW-0735">Signal-anchor</keyword>
<dbReference type="GO" id="GO:0001540">
    <property type="term" value="F:amyloid-beta binding"/>
    <property type="evidence" value="ECO:0007669"/>
    <property type="project" value="TreeGrafter"/>
</dbReference>
<proteinExistence type="inferred from homology"/>
<dbReference type="PANTHER" id="PTHR10962">
    <property type="entry name" value="INTEGRAL TRANSMEMBRANE PROTEIN 2"/>
    <property type="match status" value="1"/>
</dbReference>
<name>A0AAD9IYE5_9ANNE</name>
<evidence type="ECO:0000313" key="3">
    <source>
        <dbReference type="Proteomes" id="UP001208570"/>
    </source>
</evidence>
<dbReference type="Proteomes" id="UP001208570">
    <property type="component" value="Unassembled WGS sequence"/>
</dbReference>
<keyword evidence="1" id="KW-0472">Membrane</keyword>
<dbReference type="PANTHER" id="PTHR10962:SF1">
    <property type="entry name" value="INTEGRAL MEMBRANE PROTEIN 2"/>
    <property type="match status" value="1"/>
</dbReference>
<dbReference type="GO" id="GO:0042985">
    <property type="term" value="P:negative regulation of amyloid precursor protein biosynthetic process"/>
    <property type="evidence" value="ECO:0007669"/>
    <property type="project" value="TreeGrafter"/>
</dbReference>
<dbReference type="AlphaFoldDB" id="A0AAD9IYE5"/>
<comment type="subcellular location">
    <subcellularLocation>
        <location evidence="1">Membrane</location>
        <topology evidence="1">Single-pass type II membrane protein</topology>
    </subcellularLocation>
</comment>
<comment type="similarity">
    <text evidence="1">Belongs to the ITM2 family.</text>
</comment>
<dbReference type="GO" id="GO:0005794">
    <property type="term" value="C:Golgi apparatus"/>
    <property type="evidence" value="ECO:0007669"/>
    <property type="project" value="TreeGrafter"/>
</dbReference>
<keyword evidence="3" id="KW-1185">Reference proteome</keyword>
<dbReference type="EMBL" id="JAODUP010000964">
    <property type="protein sequence ID" value="KAK2142370.1"/>
    <property type="molecule type" value="Genomic_DNA"/>
</dbReference>
<keyword evidence="1" id="KW-1133">Transmembrane helix</keyword>
<dbReference type="InterPro" id="IPR040145">
    <property type="entry name" value="ITM2"/>
</dbReference>
<keyword evidence="1" id="KW-0812">Transmembrane</keyword>
<accession>A0AAD9IYE5</accession>
<protein>
    <recommendedName>
        <fullName evidence="1">Integral membrane protein 2</fullName>
    </recommendedName>
</protein>
<evidence type="ECO:0000256" key="1">
    <source>
        <dbReference type="RuleBase" id="RU367061"/>
    </source>
</evidence>
<organism evidence="2 3">
    <name type="scientific">Paralvinella palmiformis</name>
    <dbReference type="NCBI Taxonomy" id="53620"/>
    <lineage>
        <taxon>Eukaryota</taxon>
        <taxon>Metazoa</taxon>
        <taxon>Spiralia</taxon>
        <taxon>Lophotrochozoa</taxon>
        <taxon>Annelida</taxon>
        <taxon>Polychaeta</taxon>
        <taxon>Sedentaria</taxon>
        <taxon>Canalipalpata</taxon>
        <taxon>Terebellida</taxon>
        <taxon>Terebelliformia</taxon>
        <taxon>Alvinellidae</taxon>
        <taxon>Paralvinella</taxon>
    </lineage>
</organism>
<reference evidence="2" key="1">
    <citation type="journal article" date="2023" name="Mol. Biol. Evol.">
        <title>Third-Generation Sequencing Reveals the Adaptive Role of the Epigenome in Three Deep-Sea Polychaetes.</title>
        <authorList>
            <person name="Perez M."/>
            <person name="Aroh O."/>
            <person name="Sun Y."/>
            <person name="Lan Y."/>
            <person name="Juniper S.K."/>
            <person name="Young C.R."/>
            <person name="Angers B."/>
            <person name="Qian P.Y."/>
        </authorList>
    </citation>
    <scope>NUCLEOTIDE SEQUENCE</scope>
    <source>
        <strain evidence="2">P08H-3</strain>
    </source>
</reference>
<gene>
    <name evidence="2" type="ORF">LSH36_964g00012</name>
</gene>
<dbReference type="GO" id="GO:0070062">
    <property type="term" value="C:extracellular exosome"/>
    <property type="evidence" value="ECO:0007669"/>
    <property type="project" value="TreeGrafter"/>
</dbReference>
<comment type="caution">
    <text evidence="2">The sequence shown here is derived from an EMBL/GenBank/DDBJ whole genome shotgun (WGS) entry which is preliminary data.</text>
</comment>
<evidence type="ECO:0000313" key="2">
    <source>
        <dbReference type="EMBL" id="KAK2142370.1"/>
    </source>
</evidence>
<feature type="transmembrane region" description="Helical" evidence="1">
    <location>
        <begin position="52"/>
        <end position="76"/>
    </location>
</feature>
<dbReference type="GO" id="GO:0005886">
    <property type="term" value="C:plasma membrane"/>
    <property type="evidence" value="ECO:0007669"/>
    <property type="project" value="UniProtKB-UniRule"/>
</dbReference>
<sequence>MTIYAPYSAEKKEDTEYLRPEVVTETLPPPKKKDEASIAVVALTPTRRHGNIASICVLLAALVVFAVGILGGIYLYNRLAHRRYEGWCGVSYYEHQMEGYIPGDALGYHGEQQYYSMHGEFEEHIEIDKEEGKFEKIEVPEFADCKQATILHDFDKNGYYLPDTEIVREKYRVITPQIENLSPFGYYIWKECRWFDTFRMVREGEPVALSRRKKRNTQFSCGDLAHTRYSLGDAGTAYLRNIEITSCI</sequence>
<keyword evidence="1" id="KW-1003">Cell membrane</keyword>